<dbReference type="AlphaFoldDB" id="A0A2J6QEA6"/>
<dbReference type="OrthoDB" id="3515453at2759"/>
<feature type="chain" id="PRO_5014349814" description="DUF7907 domain-containing protein" evidence="1">
    <location>
        <begin position="18"/>
        <end position="199"/>
    </location>
</feature>
<evidence type="ECO:0000313" key="4">
    <source>
        <dbReference type="Proteomes" id="UP000235672"/>
    </source>
</evidence>
<proteinExistence type="predicted"/>
<evidence type="ECO:0000259" key="2">
    <source>
        <dbReference type="Pfam" id="PF25484"/>
    </source>
</evidence>
<organism evidence="3 4">
    <name type="scientific">Hyaloscypha hepaticicola</name>
    <dbReference type="NCBI Taxonomy" id="2082293"/>
    <lineage>
        <taxon>Eukaryota</taxon>
        <taxon>Fungi</taxon>
        <taxon>Dikarya</taxon>
        <taxon>Ascomycota</taxon>
        <taxon>Pezizomycotina</taxon>
        <taxon>Leotiomycetes</taxon>
        <taxon>Helotiales</taxon>
        <taxon>Hyaloscyphaceae</taxon>
        <taxon>Hyaloscypha</taxon>
    </lineage>
</organism>
<feature type="domain" description="DUF7907" evidence="2">
    <location>
        <begin position="23"/>
        <end position="196"/>
    </location>
</feature>
<evidence type="ECO:0000313" key="3">
    <source>
        <dbReference type="EMBL" id="PMD24590.1"/>
    </source>
</evidence>
<dbReference type="Pfam" id="PF25484">
    <property type="entry name" value="DUF7907"/>
    <property type="match status" value="1"/>
</dbReference>
<protein>
    <recommendedName>
        <fullName evidence="2">DUF7907 domain-containing protein</fullName>
    </recommendedName>
</protein>
<feature type="signal peptide" evidence="1">
    <location>
        <begin position="1"/>
        <end position="17"/>
    </location>
</feature>
<dbReference type="STRING" id="1745343.A0A2J6QEA6"/>
<sequence>MRSSTLILAFAASRAVAQYTNQSKPFNLVLSSSNKTLDGALLGACHEGAAIEGLCFFSGPKNASASYNQYTFNTTSGATPVPNIGIAGLLTYTLPTGDGNIPSALRISADLTSNVAVPLFFPGPDTATLVGFDTNNKLFLPQYYDDTVVPPKYNPEPVYRWYVCTTEDDYVYTTLAWVIGTHSPENPSCQKVHVTRAFV</sequence>
<accession>A0A2J6QEA6</accession>
<gene>
    <name evidence="3" type="ORF">NA56DRAFT_491626</name>
</gene>
<dbReference type="EMBL" id="KZ613472">
    <property type="protein sequence ID" value="PMD24590.1"/>
    <property type="molecule type" value="Genomic_DNA"/>
</dbReference>
<reference evidence="3 4" key="1">
    <citation type="submission" date="2016-05" db="EMBL/GenBank/DDBJ databases">
        <title>A degradative enzymes factory behind the ericoid mycorrhizal symbiosis.</title>
        <authorList>
            <consortium name="DOE Joint Genome Institute"/>
            <person name="Martino E."/>
            <person name="Morin E."/>
            <person name="Grelet G."/>
            <person name="Kuo A."/>
            <person name="Kohler A."/>
            <person name="Daghino S."/>
            <person name="Barry K."/>
            <person name="Choi C."/>
            <person name="Cichocki N."/>
            <person name="Clum A."/>
            <person name="Copeland A."/>
            <person name="Hainaut M."/>
            <person name="Haridas S."/>
            <person name="Labutti K."/>
            <person name="Lindquist E."/>
            <person name="Lipzen A."/>
            <person name="Khouja H.-R."/>
            <person name="Murat C."/>
            <person name="Ohm R."/>
            <person name="Olson A."/>
            <person name="Spatafora J."/>
            <person name="Veneault-Fourrey C."/>
            <person name="Henrissat B."/>
            <person name="Grigoriev I."/>
            <person name="Martin F."/>
            <person name="Perotto S."/>
        </authorList>
    </citation>
    <scope>NUCLEOTIDE SEQUENCE [LARGE SCALE GENOMIC DNA]</scope>
    <source>
        <strain evidence="3 4">UAMH 7357</strain>
    </source>
</reference>
<keyword evidence="1" id="KW-0732">Signal</keyword>
<dbReference type="InterPro" id="IPR057229">
    <property type="entry name" value="DUF7907"/>
</dbReference>
<dbReference type="Proteomes" id="UP000235672">
    <property type="component" value="Unassembled WGS sequence"/>
</dbReference>
<evidence type="ECO:0000256" key="1">
    <source>
        <dbReference type="SAM" id="SignalP"/>
    </source>
</evidence>
<keyword evidence="4" id="KW-1185">Reference proteome</keyword>
<name>A0A2J6QEA6_9HELO</name>